<accession>A0ABV4FY92</accession>
<organism evidence="1 2">
    <name type="scientific">Bradyrhizobium ottawaense</name>
    <dbReference type="NCBI Taxonomy" id="931866"/>
    <lineage>
        <taxon>Bacteria</taxon>
        <taxon>Pseudomonadati</taxon>
        <taxon>Pseudomonadota</taxon>
        <taxon>Alphaproteobacteria</taxon>
        <taxon>Hyphomicrobiales</taxon>
        <taxon>Nitrobacteraceae</taxon>
        <taxon>Bradyrhizobium</taxon>
    </lineage>
</organism>
<evidence type="ECO:0000313" key="2">
    <source>
        <dbReference type="Proteomes" id="UP001565369"/>
    </source>
</evidence>
<gene>
    <name evidence="1" type="ORF">ABIG07_004801</name>
</gene>
<protein>
    <submittedName>
        <fullName evidence="1">Uncharacterized protein</fullName>
    </submittedName>
</protein>
<evidence type="ECO:0000313" key="1">
    <source>
        <dbReference type="EMBL" id="MEY9455853.1"/>
    </source>
</evidence>
<proteinExistence type="predicted"/>
<reference evidence="1 2" key="1">
    <citation type="submission" date="2024-07" db="EMBL/GenBank/DDBJ databases">
        <title>Genomic Encyclopedia of Type Strains, Phase V (KMG-V): Genome sequencing to study the core and pangenomes of soil and plant-associated prokaryotes.</title>
        <authorList>
            <person name="Whitman W."/>
        </authorList>
    </citation>
    <scope>NUCLEOTIDE SEQUENCE [LARGE SCALE GENOMIC DNA]</scope>
    <source>
        <strain evidence="1 2">USDA 152</strain>
    </source>
</reference>
<dbReference type="EMBL" id="JBGBZJ010000003">
    <property type="protein sequence ID" value="MEY9455853.1"/>
    <property type="molecule type" value="Genomic_DNA"/>
</dbReference>
<name>A0ABV4FY92_9BRAD</name>
<dbReference type="Proteomes" id="UP001565369">
    <property type="component" value="Unassembled WGS sequence"/>
</dbReference>
<comment type="caution">
    <text evidence="1">The sequence shown here is derived from an EMBL/GenBank/DDBJ whole genome shotgun (WGS) entry which is preliminary data.</text>
</comment>
<sequence length="64" mass="6748">MLWLAWPQPLLSAQALFPMTHSPAAAAEEVVPIGEGDFTEEARITEAVPFTLVATAAALTSPGR</sequence>
<keyword evidence="2" id="KW-1185">Reference proteome</keyword>